<dbReference type="Proteomes" id="UP001190700">
    <property type="component" value="Unassembled WGS sequence"/>
</dbReference>
<keyword evidence="1" id="KW-0175">Coiled coil</keyword>
<reference evidence="2 3" key="1">
    <citation type="journal article" date="2015" name="Genome Biol. Evol.">
        <title>Comparative Genomics of a Bacterivorous Green Alga Reveals Evolutionary Causalities and Consequences of Phago-Mixotrophic Mode of Nutrition.</title>
        <authorList>
            <person name="Burns J.A."/>
            <person name="Paasch A."/>
            <person name="Narechania A."/>
            <person name="Kim E."/>
        </authorList>
    </citation>
    <scope>NUCLEOTIDE SEQUENCE [LARGE SCALE GENOMIC DNA]</scope>
    <source>
        <strain evidence="2 3">PLY_AMNH</strain>
    </source>
</reference>
<evidence type="ECO:0000313" key="3">
    <source>
        <dbReference type="Proteomes" id="UP001190700"/>
    </source>
</evidence>
<organism evidence="2 3">
    <name type="scientific">Cymbomonas tetramitiformis</name>
    <dbReference type="NCBI Taxonomy" id="36881"/>
    <lineage>
        <taxon>Eukaryota</taxon>
        <taxon>Viridiplantae</taxon>
        <taxon>Chlorophyta</taxon>
        <taxon>Pyramimonadophyceae</taxon>
        <taxon>Pyramimonadales</taxon>
        <taxon>Pyramimonadaceae</taxon>
        <taxon>Cymbomonas</taxon>
    </lineage>
</organism>
<feature type="coiled-coil region" evidence="1">
    <location>
        <begin position="150"/>
        <end position="204"/>
    </location>
</feature>
<dbReference type="EMBL" id="LGRX02014505">
    <property type="protein sequence ID" value="KAK3264497.1"/>
    <property type="molecule type" value="Genomic_DNA"/>
</dbReference>
<name>A0AAE0KXP0_9CHLO</name>
<gene>
    <name evidence="2" type="ORF">CYMTET_26760</name>
</gene>
<proteinExistence type="predicted"/>
<comment type="caution">
    <text evidence="2">The sequence shown here is derived from an EMBL/GenBank/DDBJ whole genome shotgun (WGS) entry which is preliminary data.</text>
</comment>
<dbReference type="AlphaFoldDB" id="A0AAE0KXP0"/>
<sequence>MAYAKAININMCPPSGKSRRHAVTSAAQRLPLKIRCASKNTDGSDKIQPGGSQIGVALSAAALLVSTPAGAQVQYISPEADSVTIESVMPTNPSSAFGPQDLYTLSSAELEAAEARLANCKLETCRKIFQQKVDALREAEGVTVAEPDEAESAQSAADAAAANRARLLEERRLANVEAVKAAAAERAAADKALAEKEAAEARAAYLASVQAASEPVGEVEVEVPAPAAPAVIEDPVGSSTEIDAAEAEAAAAAKKERAQQLAKQLECVTWPMTYLQLLQQCS</sequence>
<protein>
    <submittedName>
        <fullName evidence="2">Uncharacterized protein</fullName>
    </submittedName>
</protein>
<accession>A0AAE0KXP0</accession>
<evidence type="ECO:0000256" key="1">
    <source>
        <dbReference type="SAM" id="Coils"/>
    </source>
</evidence>
<evidence type="ECO:0000313" key="2">
    <source>
        <dbReference type="EMBL" id="KAK3264497.1"/>
    </source>
</evidence>
<feature type="non-terminal residue" evidence="2">
    <location>
        <position position="282"/>
    </location>
</feature>
<keyword evidence="3" id="KW-1185">Reference proteome</keyword>